<dbReference type="CDD" id="cd01949">
    <property type="entry name" value="GGDEF"/>
    <property type="match status" value="1"/>
</dbReference>
<dbReference type="FunFam" id="3.30.70.270:FF:000001">
    <property type="entry name" value="Diguanylate cyclase domain protein"/>
    <property type="match status" value="1"/>
</dbReference>
<dbReference type="GO" id="GO:1902201">
    <property type="term" value="P:negative regulation of bacterial-type flagellum-dependent cell motility"/>
    <property type="evidence" value="ECO:0007669"/>
    <property type="project" value="TreeGrafter"/>
</dbReference>
<gene>
    <name evidence="6" type="ORF">IBG28_03385</name>
</gene>
<feature type="domain" description="GGDEF" evidence="5">
    <location>
        <begin position="112"/>
        <end position="246"/>
    </location>
</feature>
<keyword evidence="4" id="KW-0812">Transmembrane</keyword>
<dbReference type="GO" id="GO:0052621">
    <property type="term" value="F:diguanylate cyclase activity"/>
    <property type="evidence" value="ECO:0007669"/>
    <property type="project" value="UniProtKB-EC"/>
</dbReference>
<comment type="cofactor">
    <cofactor evidence="1">
        <name>Mg(2+)</name>
        <dbReference type="ChEBI" id="CHEBI:18420"/>
    </cofactor>
</comment>
<name>A0A7H1J891_9GAMM</name>
<sequence length="246" mass="27930">MRERLQNLGRVKLVGAITLAAVVLAVLANLFISWLFDFQTTWFEDVFRAAVIPIFLAPLLSWYLVGMFYLLDSLEKDMSVLARIDSLTLLSNRRYFYQQTSDWLATESNRSRVYAFFILDLDFFKGINDQHGHLCGDKMLERFGVVLQEIAPSPNIVGRLGGEEFAVFLPNASQQEAENLAVRICQTMRCSVIEWDGEKVSCSVSIGVSINMNGQKSTIENAFKYADLALYEAKKSGRDCYRVYLS</sequence>
<dbReference type="NCBIfam" id="TIGR00254">
    <property type="entry name" value="GGDEF"/>
    <property type="match status" value="1"/>
</dbReference>
<dbReference type="SUPFAM" id="SSF55073">
    <property type="entry name" value="Nucleotide cyclase"/>
    <property type="match status" value="1"/>
</dbReference>
<dbReference type="AlphaFoldDB" id="A0A7H1J891"/>
<dbReference type="EC" id="2.7.7.65" evidence="2"/>
<dbReference type="GO" id="GO:0043709">
    <property type="term" value="P:cell adhesion involved in single-species biofilm formation"/>
    <property type="evidence" value="ECO:0007669"/>
    <property type="project" value="TreeGrafter"/>
</dbReference>
<dbReference type="KEGG" id="mard:IBG28_03385"/>
<dbReference type="Pfam" id="PF00990">
    <property type="entry name" value="GGDEF"/>
    <property type="match status" value="1"/>
</dbReference>
<dbReference type="EMBL" id="CP061081">
    <property type="protein sequence ID" value="QNT06707.1"/>
    <property type="molecule type" value="Genomic_DNA"/>
</dbReference>
<evidence type="ECO:0000256" key="2">
    <source>
        <dbReference type="ARBA" id="ARBA00012528"/>
    </source>
</evidence>
<dbReference type="Proteomes" id="UP000516370">
    <property type="component" value="Chromosome"/>
</dbReference>
<dbReference type="PANTHER" id="PTHR45138">
    <property type="entry name" value="REGULATORY COMPONENTS OF SENSORY TRANSDUCTION SYSTEM"/>
    <property type="match status" value="1"/>
</dbReference>
<dbReference type="OrthoDB" id="73375at2"/>
<evidence type="ECO:0000259" key="5">
    <source>
        <dbReference type="PROSITE" id="PS50887"/>
    </source>
</evidence>
<proteinExistence type="predicted"/>
<dbReference type="InterPro" id="IPR000160">
    <property type="entry name" value="GGDEF_dom"/>
</dbReference>
<dbReference type="Gene3D" id="3.30.70.270">
    <property type="match status" value="1"/>
</dbReference>
<organism evidence="6 7">
    <name type="scientific">Marinomonas arctica</name>
    <dbReference type="NCBI Taxonomy" id="383750"/>
    <lineage>
        <taxon>Bacteria</taxon>
        <taxon>Pseudomonadati</taxon>
        <taxon>Pseudomonadota</taxon>
        <taxon>Gammaproteobacteria</taxon>
        <taxon>Oceanospirillales</taxon>
        <taxon>Oceanospirillaceae</taxon>
        <taxon>Marinomonas</taxon>
    </lineage>
</organism>
<dbReference type="PANTHER" id="PTHR45138:SF9">
    <property type="entry name" value="DIGUANYLATE CYCLASE DGCM-RELATED"/>
    <property type="match status" value="1"/>
</dbReference>
<dbReference type="RefSeq" id="WP_111607076.1">
    <property type="nucleotide sequence ID" value="NZ_BMLJ01000004.1"/>
</dbReference>
<keyword evidence="4" id="KW-1133">Transmembrane helix</keyword>
<dbReference type="InterPro" id="IPR043128">
    <property type="entry name" value="Rev_trsase/Diguanyl_cyclase"/>
</dbReference>
<keyword evidence="4" id="KW-0472">Membrane</keyword>
<accession>A0A7H1J891</accession>
<dbReference type="PROSITE" id="PS50887">
    <property type="entry name" value="GGDEF"/>
    <property type="match status" value="1"/>
</dbReference>
<reference evidence="6 7" key="1">
    <citation type="submission" date="2020-09" db="EMBL/GenBank/DDBJ databases">
        <title>Complete genome sequence of an Arctic sea ice bacterium Marinomonas arctica BSI20414.</title>
        <authorList>
            <person name="Liao L."/>
            <person name="Chen B."/>
        </authorList>
    </citation>
    <scope>NUCLEOTIDE SEQUENCE [LARGE SCALE GENOMIC DNA]</scope>
    <source>
        <strain evidence="6 7">BSI20414</strain>
    </source>
</reference>
<evidence type="ECO:0000313" key="7">
    <source>
        <dbReference type="Proteomes" id="UP000516370"/>
    </source>
</evidence>
<evidence type="ECO:0000256" key="3">
    <source>
        <dbReference type="ARBA" id="ARBA00034247"/>
    </source>
</evidence>
<protein>
    <recommendedName>
        <fullName evidence="2">diguanylate cyclase</fullName>
        <ecNumber evidence="2">2.7.7.65</ecNumber>
    </recommendedName>
</protein>
<dbReference type="SMART" id="SM00267">
    <property type="entry name" value="GGDEF"/>
    <property type="match status" value="1"/>
</dbReference>
<evidence type="ECO:0000256" key="4">
    <source>
        <dbReference type="SAM" id="Phobius"/>
    </source>
</evidence>
<dbReference type="InterPro" id="IPR050469">
    <property type="entry name" value="Diguanylate_Cyclase"/>
</dbReference>
<evidence type="ECO:0000256" key="1">
    <source>
        <dbReference type="ARBA" id="ARBA00001946"/>
    </source>
</evidence>
<dbReference type="GO" id="GO:0005886">
    <property type="term" value="C:plasma membrane"/>
    <property type="evidence" value="ECO:0007669"/>
    <property type="project" value="TreeGrafter"/>
</dbReference>
<evidence type="ECO:0000313" key="6">
    <source>
        <dbReference type="EMBL" id="QNT06707.1"/>
    </source>
</evidence>
<feature type="transmembrane region" description="Helical" evidence="4">
    <location>
        <begin position="47"/>
        <end position="71"/>
    </location>
</feature>
<dbReference type="InterPro" id="IPR029787">
    <property type="entry name" value="Nucleotide_cyclase"/>
</dbReference>
<feature type="transmembrane region" description="Helical" evidence="4">
    <location>
        <begin position="12"/>
        <end position="35"/>
    </location>
</feature>
<comment type="catalytic activity">
    <reaction evidence="3">
        <text>2 GTP = 3',3'-c-di-GMP + 2 diphosphate</text>
        <dbReference type="Rhea" id="RHEA:24898"/>
        <dbReference type="ChEBI" id="CHEBI:33019"/>
        <dbReference type="ChEBI" id="CHEBI:37565"/>
        <dbReference type="ChEBI" id="CHEBI:58805"/>
        <dbReference type="EC" id="2.7.7.65"/>
    </reaction>
</comment>
<keyword evidence="7" id="KW-1185">Reference proteome</keyword>